<dbReference type="Gene3D" id="1.20.1070.10">
    <property type="entry name" value="Rhodopsin 7-helix transmembrane proteins"/>
    <property type="match status" value="1"/>
</dbReference>
<keyword evidence="3" id="KW-1185">Reference proteome</keyword>
<dbReference type="OrthoDB" id="5868068at2759"/>
<feature type="transmembrane region" description="Helical" evidence="1">
    <location>
        <begin position="20"/>
        <end position="47"/>
    </location>
</feature>
<dbReference type="EMBL" id="UZAH01030105">
    <property type="protein sequence ID" value="VDP09294.1"/>
    <property type="molecule type" value="Genomic_DNA"/>
</dbReference>
<accession>A0A3P8BTU4</accession>
<evidence type="ECO:0000256" key="1">
    <source>
        <dbReference type="SAM" id="Phobius"/>
    </source>
</evidence>
<protein>
    <submittedName>
        <fullName evidence="4">G_PROTEIN_RECEP_F1_2 domain-containing protein</fullName>
    </submittedName>
</protein>
<feature type="transmembrane region" description="Helical" evidence="1">
    <location>
        <begin position="59"/>
        <end position="87"/>
    </location>
</feature>
<dbReference type="Proteomes" id="UP000050761">
    <property type="component" value="Unassembled WGS sequence"/>
</dbReference>
<organism evidence="3 4">
    <name type="scientific">Heligmosomoides polygyrus</name>
    <name type="common">Parasitic roundworm</name>
    <dbReference type="NCBI Taxonomy" id="6339"/>
    <lineage>
        <taxon>Eukaryota</taxon>
        <taxon>Metazoa</taxon>
        <taxon>Ecdysozoa</taxon>
        <taxon>Nematoda</taxon>
        <taxon>Chromadorea</taxon>
        <taxon>Rhabditida</taxon>
        <taxon>Rhabditina</taxon>
        <taxon>Rhabditomorpha</taxon>
        <taxon>Strongyloidea</taxon>
        <taxon>Heligmosomidae</taxon>
        <taxon>Heligmosomoides</taxon>
    </lineage>
</organism>
<keyword evidence="1" id="KW-1133">Transmembrane helix</keyword>
<accession>A0A183G751</accession>
<name>A0A183G751_HELPZ</name>
<evidence type="ECO:0000313" key="2">
    <source>
        <dbReference type="EMBL" id="VDP09294.1"/>
    </source>
</evidence>
<proteinExistence type="predicted"/>
<feature type="transmembrane region" description="Helical" evidence="1">
    <location>
        <begin position="114"/>
        <end position="138"/>
    </location>
</feature>
<dbReference type="WBParaSite" id="HPBE_0001758301-mRNA-1">
    <property type="protein sequence ID" value="HPBE_0001758301-mRNA-1"/>
    <property type="gene ID" value="HPBE_0001758301"/>
</dbReference>
<feature type="transmembrane region" description="Helical" evidence="1">
    <location>
        <begin position="145"/>
        <end position="169"/>
    </location>
</feature>
<gene>
    <name evidence="2" type="ORF">HPBE_LOCUS17582</name>
</gene>
<dbReference type="PANTHER" id="PTHR22718:SF25">
    <property type="entry name" value="G-PROTEIN COUPLED RECEPTORS FAMILY 1 PROFILE DOMAIN-CONTAINING PROTEIN"/>
    <property type="match status" value="1"/>
</dbReference>
<evidence type="ECO:0000313" key="3">
    <source>
        <dbReference type="Proteomes" id="UP000050761"/>
    </source>
</evidence>
<evidence type="ECO:0000313" key="4">
    <source>
        <dbReference type="WBParaSite" id="HPBE_0001758301-mRNA-1"/>
    </source>
</evidence>
<reference evidence="2 3" key="1">
    <citation type="submission" date="2018-11" db="EMBL/GenBank/DDBJ databases">
        <authorList>
            <consortium name="Pathogen Informatics"/>
        </authorList>
    </citation>
    <scope>NUCLEOTIDE SEQUENCE [LARGE SCALE GENOMIC DNA]</scope>
</reference>
<keyword evidence="1" id="KW-0812">Transmembrane</keyword>
<dbReference type="SUPFAM" id="SSF81321">
    <property type="entry name" value="Family A G protein-coupled receptor-like"/>
    <property type="match status" value="1"/>
</dbReference>
<dbReference type="PANTHER" id="PTHR22718">
    <property type="entry name" value="SERPENTINE RECEPTOR, CLASS X"/>
    <property type="match status" value="1"/>
</dbReference>
<sequence>MGLVLNGSVGTAEMAPIEVVPVVAAGVVFGTLVAIGTIATIIFIAVLIRGRRKFAEFPFFVIVWHLTAGNAMHMLMVISTIMPVMLIEIGDDTPKREWYIWGSRVLELTEQASLYFTLLMTINRFAVFVVPPLLVVFTRTTNFQIFTVSSTALPIVMLVMYGIIFLVIIKKRSLLTGNNASSSAQDRSLLWQALAVSVMLELTKLTNMITPYMSVTDSWVQWCWTIFSYSTSIMNQMVNPVLFLTMNKMVRAVLRNFFRPDIEQPSERLNTQKSQRRLKTGVLRKVSRLFVKSKRIVTNNHPSTRNTWVC</sequence>
<dbReference type="AlphaFoldDB" id="A0A183G751"/>
<reference evidence="4" key="2">
    <citation type="submission" date="2019-09" db="UniProtKB">
        <authorList>
            <consortium name="WormBaseParasite"/>
        </authorList>
    </citation>
    <scope>IDENTIFICATION</scope>
</reference>
<keyword evidence="1" id="KW-0472">Membrane</keyword>